<feature type="signal peptide" evidence="1">
    <location>
        <begin position="1"/>
        <end position="30"/>
    </location>
</feature>
<feature type="chain" id="PRO_5037364856" evidence="1">
    <location>
        <begin position="31"/>
        <end position="426"/>
    </location>
</feature>
<dbReference type="GO" id="GO:0016787">
    <property type="term" value="F:hydrolase activity"/>
    <property type="evidence" value="ECO:0007669"/>
    <property type="project" value="UniProtKB-KW"/>
</dbReference>
<dbReference type="InterPro" id="IPR050789">
    <property type="entry name" value="Diverse_Enzym_Activities"/>
</dbReference>
<dbReference type="PANTHER" id="PTHR43283">
    <property type="entry name" value="BETA-LACTAMASE-RELATED"/>
    <property type="match status" value="1"/>
</dbReference>
<dbReference type="AlphaFoldDB" id="A0A923HJE7"/>
<protein>
    <submittedName>
        <fullName evidence="3">Serine hydrolase</fullName>
    </submittedName>
</protein>
<dbReference type="InterPro" id="IPR012338">
    <property type="entry name" value="Beta-lactam/transpept-like"/>
</dbReference>
<dbReference type="InterPro" id="IPR001466">
    <property type="entry name" value="Beta-lactam-related"/>
</dbReference>
<reference evidence="3" key="1">
    <citation type="submission" date="2020-08" db="EMBL/GenBank/DDBJ databases">
        <title>Novel species isolated from subtropical streams in China.</title>
        <authorList>
            <person name="Lu H."/>
        </authorList>
    </citation>
    <scope>NUCLEOTIDE SEQUENCE</scope>
    <source>
        <strain evidence="3">LX22W</strain>
    </source>
</reference>
<evidence type="ECO:0000313" key="4">
    <source>
        <dbReference type="Proteomes" id="UP000627446"/>
    </source>
</evidence>
<evidence type="ECO:0000313" key="3">
    <source>
        <dbReference type="EMBL" id="MBC3880795.1"/>
    </source>
</evidence>
<dbReference type="Proteomes" id="UP000627446">
    <property type="component" value="Unassembled WGS sequence"/>
</dbReference>
<dbReference type="PANTHER" id="PTHR43283:SF14">
    <property type="entry name" value="BLL8153 PROTEIN"/>
    <property type="match status" value="1"/>
</dbReference>
<feature type="domain" description="Beta-lactamase-related" evidence="2">
    <location>
        <begin position="128"/>
        <end position="411"/>
    </location>
</feature>
<dbReference type="EMBL" id="JACOFZ010000001">
    <property type="protein sequence ID" value="MBC3880795.1"/>
    <property type="molecule type" value="Genomic_DNA"/>
</dbReference>
<dbReference type="SUPFAM" id="SSF56601">
    <property type="entry name" value="beta-lactamase/transpeptidase-like"/>
    <property type="match status" value="1"/>
</dbReference>
<keyword evidence="3" id="KW-0378">Hydrolase</keyword>
<organism evidence="3 4">
    <name type="scientific">Undibacterium nitidum</name>
    <dbReference type="NCBI Taxonomy" id="2762298"/>
    <lineage>
        <taxon>Bacteria</taxon>
        <taxon>Pseudomonadati</taxon>
        <taxon>Pseudomonadota</taxon>
        <taxon>Betaproteobacteria</taxon>
        <taxon>Burkholderiales</taxon>
        <taxon>Oxalobacteraceae</taxon>
        <taxon>Undibacterium</taxon>
    </lineage>
</organism>
<sequence length="426" mass="46742">MPRFYYPSLFGVAAISLLLDASLLAINAGAVEQKKSAAPAQYLHANEPIGTVRQIYDGALSPELAINTFRNIDRLFPVNKIKAASAKQVMNLPLADVKLRQQLAALEWKERGQVMNLTRFFDLNRIAGALVLKDGKIVLENYRYGNTEQTRWMSMSVAKSITSTLVGAALKQGKIKSLRDPVSVYVPELKASGYQDASVRDVLMMASGVAWSETYSDPNSDRRRLLEAQISQKPGAALEVMRKLPRVAEPGTLANYNTGETQVVAQVLRNAVGVSLAEYLSDRIWSRFGMEADAYWWLDSPNGVEIGGSGISATLRDYGRFALFMLNQGRIKNVPILPDGWTYEATTPTLLKNGKPLAYGYLWWPAVDLSGQRDAAYSAIGIHGQAMYINPSSKLVIVLWGAQVRPTGGAGSDNASFYQAVNSVLR</sequence>
<keyword evidence="4" id="KW-1185">Reference proteome</keyword>
<dbReference type="RefSeq" id="WP_186914730.1">
    <property type="nucleotide sequence ID" value="NZ_JACOFZ010000001.1"/>
</dbReference>
<comment type="caution">
    <text evidence="3">The sequence shown here is derived from an EMBL/GenBank/DDBJ whole genome shotgun (WGS) entry which is preliminary data.</text>
</comment>
<dbReference type="Gene3D" id="3.40.710.10">
    <property type="entry name" value="DD-peptidase/beta-lactamase superfamily"/>
    <property type="match status" value="1"/>
</dbReference>
<name>A0A923HJE7_9BURK</name>
<dbReference type="Pfam" id="PF00144">
    <property type="entry name" value="Beta-lactamase"/>
    <property type="match status" value="1"/>
</dbReference>
<proteinExistence type="predicted"/>
<gene>
    <name evidence="3" type="ORF">H8K36_05365</name>
</gene>
<accession>A0A923HJE7</accession>
<evidence type="ECO:0000256" key="1">
    <source>
        <dbReference type="SAM" id="SignalP"/>
    </source>
</evidence>
<keyword evidence="1" id="KW-0732">Signal</keyword>
<evidence type="ECO:0000259" key="2">
    <source>
        <dbReference type="Pfam" id="PF00144"/>
    </source>
</evidence>